<dbReference type="Pfam" id="PF08241">
    <property type="entry name" value="Methyltransf_11"/>
    <property type="match status" value="1"/>
</dbReference>
<evidence type="ECO:0000313" key="4">
    <source>
        <dbReference type="EMBL" id="EEN62081.1"/>
    </source>
</evidence>
<dbReference type="InterPro" id="IPR029063">
    <property type="entry name" value="SAM-dependent_MTases_sf"/>
</dbReference>
<dbReference type="EMBL" id="GG666500">
    <property type="protein sequence ID" value="EEN62081.1"/>
    <property type="molecule type" value="Genomic_DNA"/>
</dbReference>
<keyword evidence="1" id="KW-0732">Signal</keyword>
<evidence type="ECO:0008006" key="5">
    <source>
        <dbReference type="Google" id="ProtNLM"/>
    </source>
</evidence>
<gene>
    <name evidence="4" type="ORF">BRAFLDRAFT_126511</name>
</gene>
<feature type="chain" id="PRO_5002935420" description="Methyltransferase domain-containing protein" evidence="1">
    <location>
        <begin position="21"/>
        <end position="641"/>
    </location>
</feature>
<dbReference type="PANTHER" id="PTHR43591:SF24">
    <property type="entry name" value="2-METHOXY-6-POLYPRENYL-1,4-BENZOQUINOL METHYLASE, MITOCHONDRIAL"/>
    <property type="match status" value="1"/>
</dbReference>
<evidence type="ECO:0000259" key="3">
    <source>
        <dbReference type="Pfam" id="PF13649"/>
    </source>
</evidence>
<reference evidence="4" key="1">
    <citation type="journal article" date="2008" name="Nature">
        <title>The amphioxus genome and the evolution of the chordate karyotype.</title>
        <authorList>
            <consortium name="US DOE Joint Genome Institute (JGI-PGF)"/>
            <person name="Putnam N.H."/>
            <person name="Butts T."/>
            <person name="Ferrier D.E.K."/>
            <person name="Furlong R.F."/>
            <person name="Hellsten U."/>
            <person name="Kawashima T."/>
            <person name="Robinson-Rechavi M."/>
            <person name="Shoguchi E."/>
            <person name="Terry A."/>
            <person name="Yu J.-K."/>
            <person name="Benito-Gutierrez E.L."/>
            <person name="Dubchak I."/>
            <person name="Garcia-Fernandez J."/>
            <person name="Gibson-Brown J.J."/>
            <person name="Grigoriev I.V."/>
            <person name="Horton A.C."/>
            <person name="de Jong P.J."/>
            <person name="Jurka J."/>
            <person name="Kapitonov V.V."/>
            <person name="Kohara Y."/>
            <person name="Kuroki Y."/>
            <person name="Lindquist E."/>
            <person name="Lucas S."/>
            <person name="Osoegawa K."/>
            <person name="Pennacchio L.A."/>
            <person name="Salamov A.A."/>
            <person name="Satou Y."/>
            <person name="Sauka-Spengler T."/>
            <person name="Schmutz J."/>
            <person name="Shin-I T."/>
            <person name="Toyoda A."/>
            <person name="Bronner-Fraser M."/>
            <person name="Fujiyama A."/>
            <person name="Holland L.Z."/>
            <person name="Holland P.W.H."/>
            <person name="Satoh N."/>
            <person name="Rokhsar D.S."/>
        </authorList>
    </citation>
    <scope>NUCLEOTIDE SEQUENCE [LARGE SCALE GENOMIC DNA]</scope>
    <source>
        <strain evidence="4">S238N-H82</strain>
        <tissue evidence="4">Testes</tissue>
    </source>
</reference>
<dbReference type="CDD" id="cd02440">
    <property type="entry name" value="AdoMet_MTases"/>
    <property type="match status" value="2"/>
</dbReference>
<name>C3YC49_BRAFL</name>
<dbReference type="Pfam" id="PF13649">
    <property type="entry name" value="Methyltransf_25"/>
    <property type="match status" value="1"/>
</dbReference>
<dbReference type="PANTHER" id="PTHR43591">
    <property type="entry name" value="METHYLTRANSFERASE"/>
    <property type="match status" value="1"/>
</dbReference>
<dbReference type="CDD" id="cd06093">
    <property type="entry name" value="PX_domain"/>
    <property type="match status" value="1"/>
</dbReference>
<sequence length="641" mass="72639">MGKYIAAALVLLAQMLSVRGVEFVPNLNLHGTTQDAWVDTLLLSDYRGKPVYRVVFDLTTPEGTTIQSEAHRQYDEFKTLHKKLPWLATFAGVKPLPAGDGATVAGMTEYLQSIVKNKDLRTSRLMDDFLGINWNCSGVGWFKDTTSFMTLLTITRLPDFIPERPNITLDNVLSDEYPMECYLYMSAFKHNYLDKQSIPTFEHLFESYTKQMPKFEALPTARVPHNQPDQDVWPPGVTSPIELPYHFVTVPVHFLPGGYTNGGNVRISFNGRTKFNFLKEDLLRSWFDKLVGYLKPKTILDVGTGNCFSAFVFGEMFPQSDVIGVDLAAPFVRFCRLWKSHRPGGAPNVKFYQDNGEKLHFPDSTFDVVNFAYVLHEMPSDNAQRALAEAWRVLKPGGTLNIIEPPYFDNPAERLPQSTGESYVDQAGTKAYSAEEIQSEALEDTGDQVMRPTLLEAYIGFCAMFLFFSNCFSAFVFGEMFPQSDVIGVDLAAPFVRFCRLWKSHRPGGAPNVKFYQDNGEKLHFPDSTFDVVNFAYVLHEMPSDNAQRALAEAWRVLKPGGTLNIIEPPYFDNPAERLPYVEFNTWGHHWNTTGDHGPEPYIEEYENTFQLPHHMANMGLKNITHIPISIFDAIYIAQKP</sequence>
<feature type="domain" description="Methyltransferase" evidence="3">
    <location>
        <begin position="299"/>
        <end position="398"/>
    </location>
</feature>
<dbReference type="InterPro" id="IPR036871">
    <property type="entry name" value="PX_dom_sf"/>
</dbReference>
<proteinExistence type="predicted"/>
<dbReference type="Gene3D" id="3.40.50.150">
    <property type="entry name" value="Vaccinia Virus protein VP39"/>
    <property type="match status" value="2"/>
</dbReference>
<accession>C3YC49</accession>
<evidence type="ECO:0000259" key="2">
    <source>
        <dbReference type="Pfam" id="PF08241"/>
    </source>
</evidence>
<dbReference type="InParanoid" id="C3YC49"/>
<dbReference type="GO" id="GO:0035091">
    <property type="term" value="F:phosphatidylinositol binding"/>
    <property type="evidence" value="ECO:0007669"/>
    <property type="project" value="InterPro"/>
</dbReference>
<protein>
    <recommendedName>
        <fullName evidence="5">Methyltransferase domain-containing protein</fullName>
    </recommendedName>
</protein>
<feature type="domain" description="Methyltransferase type 11" evidence="2">
    <location>
        <begin position="481"/>
        <end position="564"/>
    </location>
</feature>
<dbReference type="GO" id="GO:0008757">
    <property type="term" value="F:S-adenosylmethionine-dependent methyltransferase activity"/>
    <property type="evidence" value="ECO:0007669"/>
    <property type="project" value="InterPro"/>
</dbReference>
<organism>
    <name type="scientific">Branchiostoma floridae</name>
    <name type="common">Florida lancelet</name>
    <name type="synonym">Amphioxus</name>
    <dbReference type="NCBI Taxonomy" id="7739"/>
    <lineage>
        <taxon>Eukaryota</taxon>
        <taxon>Metazoa</taxon>
        <taxon>Chordata</taxon>
        <taxon>Cephalochordata</taxon>
        <taxon>Leptocardii</taxon>
        <taxon>Amphioxiformes</taxon>
        <taxon>Branchiostomatidae</taxon>
        <taxon>Branchiostoma</taxon>
    </lineage>
</organism>
<dbReference type="AlphaFoldDB" id="C3YC49"/>
<feature type="signal peptide" evidence="1">
    <location>
        <begin position="1"/>
        <end position="20"/>
    </location>
</feature>
<dbReference type="SUPFAM" id="SSF53335">
    <property type="entry name" value="S-adenosyl-L-methionine-dependent methyltransferases"/>
    <property type="match status" value="2"/>
</dbReference>
<dbReference type="InterPro" id="IPR013216">
    <property type="entry name" value="Methyltransf_11"/>
</dbReference>
<evidence type="ECO:0000256" key="1">
    <source>
        <dbReference type="SAM" id="SignalP"/>
    </source>
</evidence>
<dbReference type="SUPFAM" id="SSF64268">
    <property type="entry name" value="PX domain"/>
    <property type="match status" value="1"/>
</dbReference>
<dbReference type="InterPro" id="IPR041698">
    <property type="entry name" value="Methyltransf_25"/>
</dbReference>
<dbReference type="Gene3D" id="3.30.1520.10">
    <property type="entry name" value="Phox-like domain"/>
    <property type="match status" value="1"/>
</dbReference>